<dbReference type="InterPro" id="IPR013130">
    <property type="entry name" value="Fe3_Rdtase_TM_dom"/>
</dbReference>
<keyword evidence="6 8" id="KW-0408">Iron</keyword>
<feature type="transmembrane region" description="Helical" evidence="8">
    <location>
        <begin position="80"/>
        <end position="96"/>
    </location>
</feature>
<evidence type="ECO:0000256" key="1">
    <source>
        <dbReference type="ARBA" id="ARBA00004141"/>
    </source>
</evidence>
<dbReference type="GO" id="GO:0030091">
    <property type="term" value="P:protein repair"/>
    <property type="evidence" value="ECO:0007669"/>
    <property type="project" value="UniProtKB-UniRule"/>
</dbReference>
<dbReference type="HAMAP" id="MF_01207">
    <property type="entry name" value="MsrQ"/>
    <property type="match status" value="1"/>
</dbReference>
<dbReference type="GO" id="GO:0046872">
    <property type="term" value="F:metal ion binding"/>
    <property type="evidence" value="ECO:0007669"/>
    <property type="project" value="UniProtKB-KW"/>
</dbReference>
<feature type="transmembrane region" description="Helical" evidence="8">
    <location>
        <begin position="9"/>
        <end position="31"/>
    </location>
</feature>
<name>A0A0J8XY81_9GAMM</name>
<keyword evidence="8" id="KW-0249">Electron transport</keyword>
<dbReference type="InterPro" id="IPR022837">
    <property type="entry name" value="MsrQ-like"/>
</dbReference>
<evidence type="ECO:0000313" key="10">
    <source>
        <dbReference type="EMBL" id="PSW24388.1"/>
    </source>
</evidence>
<evidence type="ECO:0000256" key="5">
    <source>
        <dbReference type="ARBA" id="ARBA00022989"/>
    </source>
</evidence>
<dbReference type="GO" id="GO:0009055">
    <property type="term" value="F:electron transfer activity"/>
    <property type="evidence" value="ECO:0007669"/>
    <property type="project" value="UniProtKB-UniRule"/>
</dbReference>
<comment type="cofactor">
    <cofactor evidence="8">
        <name>FMN</name>
        <dbReference type="ChEBI" id="CHEBI:58210"/>
    </cofactor>
    <text evidence="8">Binds 1 FMN per subunit.</text>
</comment>
<comment type="subunit">
    <text evidence="8">Heterodimer of a catalytic subunit (MsrP) and a heme-binding subunit (MsrQ).</text>
</comment>
<accession>A0A0J8XY81</accession>
<evidence type="ECO:0000256" key="7">
    <source>
        <dbReference type="ARBA" id="ARBA00023136"/>
    </source>
</evidence>
<dbReference type="GO" id="GO:0016679">
    <property type="term" value="F:oxidoreductase activity, acting on diphenols and related substances as donors"/>
    <property type="evidence" value="ECO:0007669"/>
    <property type="project" value="TreeGrafter"/>
</dbReference>
<proteinExistence type="inferred from homology"/>
<sequence>MRLTPNHIFYLKLAIHTISLGFVGLLVGLVITEGLGADPVQGLSHFTGKAALNTLIITMLISPIAKHFKQAALIKVRRVIGLYSFFWAGLHLLSYITLDLGFDWGLIGSEIVSRPYLAIGAISWAILFLLTLTSNQYLQRQLGKRWQTLHNTVYIALVLSPIHYYWSVKSGIIEPAIYIGISILLLALRWKTFKRWLPQTATRKNVTAN</sequence>
<feature type="transmembrane region" description="Helical" evidence="8">
    <location>
        <begin position="116"/>
        <end position="137"/>
    </location>
</feature>
<reference evidence="10 11" key="1">
    <citation type="submission" date="2018-01" db="EMBL/GenBank/DDBJ databases">
        <title>Whole genome sequencing of Histamine producing bacteria.</title>
        <authorList>
            <person name="Butler K."/>
        </authorList>
    </citation>
    <scope>NUCLEOTIDE SEQUENCE [LARGE SCALE GENOMIC DNA]</scope>
    <source>
        <strain evidence="10 11">DSM 24669</strain>
    </source>
</reference>
<evidence type="ECO:0000256" key="8">
    <source>
        <dbReference type="HAMAP-Rule" id="MF_01207"/>
    </source>
</evidence>
<dbReference type="AlphaFoldDB" id="A0A0J8XY81"/>
<comment type="similarity">
    <text evidence="8">Belongs to the MsrQ family.</text>
</comment>
<evidence type="ECO:0000259" key="9">
    <source>
        <dbReference type="Pfam" id="PF01794"/>
    </source>
</evidence>
<comment type="caution">
    <text evidence="10">The sequence shown here is derived from an EMBL/GenBank/DDBJ whole genome shotgun (WGS) entry which is preliminary data.</text>
</comment>
<organism evidence="10 11">
    <name type="scientific">Photobacterium swingsii</name>
    <dbReference type="NCBI Taxonomy" id="680026"/>
    <lineage>
        <taxon>Bacteria</taxon>
        <taxon>Pseudomonadati</taxon>
        <taxon>Pseudomonadota</taxon>
        <taxon>Gammaproteobacteria</taxon>
        <taxon>Vibrionales</taxon>
        <taxon>Vibrionaceae</taxon>
        <taxon>Photobacterium</taxon>
    </lineage>
</organism>
<gene>
    <name evidence="8" type="primary">msrQ</name>
    <name evidence="10" type="ORF">C9I94_10105</name>
</gene>
<evidence type="ECO:0000256" key="4">
    <source>
        <dbReference type="ARBA" id="ARBA00022692"/>
    </source>
</evidence>
<keyword evidence="4 8" id="KW-0812">Transmembrane</keyword>
<dbReference type="GO" id="GO:0020037">
    <property type="term" value="F:heme binding"/>
    <property type="evidence" value="ECO:0007669"/>
    <property type="project" value="UniProtKB-UniRule"/>
</dbReference>
<comment type="subcellular location">
    <subcellularLocation>
        <location evidence="8">Cell membrane</location>
        <topology evidence="8">Multi-pass membrane protein</topology>
    </subcellularLocation>
    <subcellularLocation>
        <location evidence="1">Membrane</location>
        <topology evidence="1">Multi-pass membrane protein</topology>
    </subcellularLocation>
</comment>
<comment type="cofactor">
    <cofactor evidence="8">
        <name>heme b</name>
        <dbReference type="ChEBI" id="CHEBI:60344"/>
    </cofactor>
    <text evidence="8">Binds 1 heme b (iron(II)-protoporphyrin IX) group per subunit.</text>
</comment>
<feature type="domain" description="Ferric oxidoreductase" evidence="9">
    <location>
        <begin position="48"/>
        <end position="159"/>
    </location>
</feature>
<evidence type="ECO:0000256" key="2">
    <source>
        <dbReference type="ARBA" id="ARBA00022448"/>
    </source>
</evidence>
<dbReference type="Proteomes" id="UP000240481">
    <property type="component" value="Unassembled WGS sequence"/>
</dbReference>
<evidence type="ECO:0000256" key="6">
    <source>
        <dbReference type="ARBA" id="ARBA00023004"/>
    </source>
</evidence>
<dbReference type="STRING" id="680026.AB733_12280"/>
<keyword evidence="5 8" id="KW-1133">Transmembrane helix</keyword>
<keyword evidence="8" id="KW-0288">FMN</keyword>
<dbReference type="GO" id="GO:0010181">
    <property type="term" value="F:FMN binding"/>
    <property type="evidence" value="ECO:0007669"/>
    <property type="project" value="UniProtKB-UniRule"/>
</dbReference>
<dbReference type="EMBL" id="PYLZ01000005">
    <property type="protein sequence ID" value="PSW24388.1"/>
    <property type="molecule type" value="Genomic_DNA"/>
</dbReference>
<dbReference type="GO" id="GO:0005886">
    <property type="term" value="C:plasma membrane"/>
    <property type="evidence" value="ECO:0007669"/>
    <property type="project" value="UniProtKB-SubCell"/>
</dbReference>
<dbReference type="NCBIfam" id="NF003831">
    <property type="entry name" value="PRK05419.1-2"/>
    <property type="match status" value="1"/>
</dbReference>
<keyword evidence="8" id="KW-0285">Flavoprotein</keyword>
<dbReference type="OrthoDB" id="9788328at2"/>
<feature type="transmembrane region" description="Helical" evidence="8">
    <location>
        <begin position="51"/>
        <end position="68"/>
    </location>
</feature>
<dbReference type="PANTHER" id="PTHR36964">
    <property type="entry name" value="PROTEIN-METHIONINE-SULFOXIDE REDUCTASE HEME-BINDING SUBUNIT MSRQ"/>
    <property type="match status" value="1"/>
</dbReference>
<keyword evidence="11" id="KW-1185">Reference proteome</keyword>
<evidence type="ECO:0000256" key="3">
    <source>
        <dbReference type="ARBA" id="ARBA00022617"/>
    </source>
</evidence>
<dbReference type="Pfam" id="PF01794">
    <property type="entry name" value="Ferric_reduct"/>
    <property type="match status" value="1"/>
</dbReference>
<keyword evidence="8" id="KW-1003">Cell membrane</keyword>
<keyword evidence="7 8" id="KW-0472">Membrane</keyword>
<protein>
    <recommendedName>
        <fullName evidence="8">Protein-methionine-sulfoxide reductase heme-binding subunit MsrQ</fullName>
    </recommendedName>
    <alternativeName>
        <fullName evidence="8">Flavocytochrome MsrQ</fullName>
    </alternativeName>
</protein>
<keyword evidence="3 8" id="KW-0349">Heme</keyword>
<keyword evidence="2 8" id="KW-0813">Transport</keyword>
<keyword evidence="8" id="KW-0479">Metal-binding</keyword>
<dbReference type="RefSeq" id="WP_048899029.1">
    <property type="nucleotide sequence ID" value="NZ_AP024853.1"/>
</dbReference>
<comment type="function">
    <text evidence="8">Part of the MsrPQ system that repairs oxidized periplasmic proteins containing methionine sulfoxide residues (Met-O), using respiratory chain electrons. Thus protects these proteins from oxidative-stress damage caused by reactive species of oxygen and chlorine generated by the host defense mechanisms. MsrPQ is essential for the maintenance of envelope integrity under bleach stress, rescuing a wide series of structurally unrelated periplasmic proteins from methionine oxidation. MsrQ provides electrons for reduction to the reductase catalytic subunit MsrP, using the quinone pool of the respiratory chain.</text>
</comment>
<feature type="transmembrane region" description="Helical" evidence="8">
    <location>
        <begin position="172"/>
        <end position="190"/>
    </location>
</feature>
<evidence type="ECO:0000313" key="11">
    <source>
        <dbReference type="Proteomes" id="UP000240481"/>
    </source>
</evidence>
<feature type="transmembrane region" description="Helical" evidence="8">
    <location>
        <begin position="149"/>
        <end position="166"/>
    </location>
</feature>
<dbReference type="PANTHER" id="PTHR36964:SF1">
    <property type="entry name" value="PROTEIN-METHIONINE-SULFOXIDE REDUCTASE HEME-BINDING SUBUNIT MSRQ"/>
    <property type="match status" value="1"/>
</dbReference>